<reference evidence="11 12" key="2">
    <citation type="journal article" date="2016" name="Stand. Genomic Sci.">
        <title>Complete genome sequence of 'Halanaeroarchaeum sulfurireducens' M27-SA2, a sulfur-reducing and acetate-oxidizing haloarchaeon from the deep-sea hypersaline anoxic lake Medee.</title>
        <authorList>
            <person name="Messina E."/>
            <person name="Sorokin D.Y."/>
            <person name="Kublanov I.V."/>
            <person name="Toshchakov S."/>
            <person name="Lopatina A."/>
            <person name="Arcadi E."/>
            <person name="Smedile F."/>
            <person name="La Spada G."/>
            <person name="La Cono V."/>
            <person name="Yakimov M.M."/>
        </authorList>
    </citation>
    <scope>NUCLEOTIDE SEQUENCE [LARGE SCALE GENOMIC DNA]</scope>
    <source>
        <strain evidence="11 12">M27-SA2</strain>
    </source>
</reference>
<comment type="pathway">
    <text evidence="1">Amino-acid biosynthesis; L-cysteine biosynthesis; L-cysteine from L-serine: step 1/2.</text>
</comment>
<evidence type="ECO:0000256" key="2">
    <source>
        <dbReference type="ARBA" id="ARBA00007274"/>
    </source>
</evidence>
<dbReference type="NCBIfam" id="TIGR01172">
    <property type="entry name" value="cysE"/>
    <property type="match status" value="1"/>
</dbReference>
<proteinExistence type="inferred from homology"/>
<dbReference type="Pfam" id="PF06426">
    <property type="entry name" value="SATase_N"/>
    <property type="match status" value="1"/>
</dbReference>
<dbReference type="Gene3D" id="2.160.10.10">
    <property type="entry name" value="Hexapeptide repeat proteins"/>
    <property type="match status" value="1"/>
</dbReference>
<dbReference type="STRING" id="1604004.HLASA_1278"/>
<dbReference type="NCBIfam" id="NF041874">
    <property type="entry name" value="EPS_EpsC"/>
    <property type="match status" value="1"/>
</dbReference>
<evidence type="ECO:0000256" key="6">
    <source>
        <dbReference type="ARBA" id="ARBA00023315"/>
    </source>
</evidence>
<gene>
    <name evidence="11" type="primary">cysE</name>
    <name evidence="11" type="ORF">HLASA_1278</name>
</gene>
<feature type="domain" description="Serine acetyltransferase N-terminal" evidence="10">
    <location>
        <begin position="2"/>
        <end position="35"/>
    </location>
</feature>
<dbReference type="UniPathway" id="UPA00136">
    <property type="reaction ID" value="UER00199"/>
</dbReference>
<dbReference type="PIRSF" id="PIRSF000441">
    <property type="entry name" value="CysE"/>
    <property type="match status" value="1"/>
</dbReference>
<feature type="region of interest" description="Disordered" evidence="9">
    <location>
        <begin position="164"/>
        <end position="187"/>
    </location>
</feature>
<dbReference type="InterPro" id="IPR045304">
    <property type="entry name" value="LbH_SAT"/>
</dbReference>
<dbReference type="InterPro" id="IPR011004">
    <property type="entry name" value="Trimer_LpxA-like_sf"/>
</dbReference>
<dbReference type="GO" id="GO:0006535">
    <property type="term" value="P:cysteine biosynthetic process from serine"/>
    <property type="evidence" value="ECO:0007669"/>
    <property type="project" value="InterPro"/>
</dbReference>
<dbReference type="KEGG" id="hsf:HLASA_1278"/>
<comment type="similarity">
    <text evidence="2">Belongs to the transferase hexapeptide repeat family.</text>
</comment>
<evidence type="ECO:0000259" key="10">
    <source>
        <dbReference type="Pfam" id="PF06426"/>
    </source>
</evidence>
<dbReference type="Gene3D" id="1.10.3130.10">
    <property type="entry name" value="serine acetyltransferase, domain 1"/>
    <property type="match status" value="1"/>
</dbReference>
<dbReference type="InterPro" id="IPR053376">
    <property type="entry name" value="Serine_acetyltransferase"/>
</dbReference>
<dbReference type="FunFam" id="2.160.10.10:FF:000007">
    <property type="entry name" value="Serine acetyltransferase"/>
    <property type="match status" value="1"/>
</dbReference>
<evidence type="ECO:0000256" key="7">
    <source>
        <dbReference type="ARBA" id="ARBA00049486"/>
    </source>
</evidence>
<dbReference type="SUPFAM" id="SSF51161">
    <property type="entry name" value="Trimeric LpxA-like enzymes"/>
    <property type="match status" value="1"/>
</dbReference>
<comment type="catalytic activity">
    <reaction evidence="7">
        <text>L-serine + acetyl-CoA = O-acetyl-L-serine + CoA</text>
        <dbReference type="Rhea" id="RHEA:24560"/>
        <dbReference type="ChEBI" id="CHEBI:33384"/>
        <dbReference type="ChEBI" id="CHEBI:57287"/>
        <dbReference type="ChEBI" id="CHEBI:57288"/>
        <dbReference type="ChEBI" id="CHEBI:58340"/>
        <dbReference type="EC" id="2.3.1.30"/>
    </reaction>
</comment>
<dbReference type="EMBL" id="CP011564">
    <property type="protein sequence ID" value="ALG82171.1"/>
    <property type="molecule type" value="Genomic_DNA"/>
</dbReference>
<dbReference type="AlphaFoldDB" id="A0A0N9NAV6"/>
<evidence type="ECO:0000313" key="11">
    <source>
        <dbReference type="EMBL" id="ALG82171.1"/>
    </source>
</evidence>
<dbReference type="GO" id="GO:0005737">
    <property type="term" value="C:cytoplasm"/>
    <property type="evidence" value="ECO:0007669"/>
    <property type="project" value="InterPro"/>
</dbReference>
<dbReference type="InterPro" id="IPR001451">
    <property type="entry name" value="Hexapep"/>
</dbReference>
<dbReference type="Pfam" id="PF00132">
    <property type="entry name" value="Hexapep"/>
    <property type="match status" value="1"/>
</dbReference>
<organism evidence="11 12">
    <name type="scientific">Halanaeroarchaeum sulfurireducens</name>
    <dbReference type="NCBI Taxonomy" id="1604004"/>
    <lineage>
        <taxon>Archaea</taxon>
        <taxon>Methanobacteriati</taxon>
        <taxon>Methanobacteriota</taxon>
        <taxon>Stenosarchaea group</taxon>
        <taxon>Halobacteria</taxon>
        <taxon>Halobacteriales</taxon>
        <taxon>Halobacteriaceae</taxon>
        <taxon>Halanaeroarchaeum</taxon>
    </lineage>
</organism>
<name>A0A0N9NAV6_9EURY</name>
<dbReference type="InterPro" id="IPR010493">
    <property type="entry name" value="Ser_AcTrfase_N"/>
</dbReference>
<evidence type="ECO:0000256" key="1">
    <source>
        <dbReference type="ARBA" id="ARBA00004876"/>
    </source>
</evidence>
<reference evidence="12" key="1">
    <citation type="submission" date="2015-05" db="EMBL/GenBank/DDBJ databases">
        <title>Complete genome sequence of Halanaeroarchaeum sulfurireducens type strain M27-SA2, a sulfate-reducer haloarchaeon from marine anoxic lake Medee.</title>
        <authorList>
            <person name="Messina E."/>
            <person name="Kublanov I.V."/>
            <person name="Toshchakov S."/>
            <person name="Arcadi E."/>
            <person name="La Spada G."/>
            <person name="La Cono V."/>
            <person name="Yakimov M.M."/>
        </authorList>
    </citation>
    <scope>NUCLEOTIDE SEQUENCE [LARGE SCALE GENOMIC DNA]</scope>
    <source>
        <strain evidence="12">M27-SA2</strain>
    </source>
</reference>
<evidence type="ECO:0000313" key="12">
    <source>
        <dbReference type="Proteomes" id="UP000060390"/>
    </source>
</evidence>
<dbReference type="GO" id="GO:0009001">
    <property type="term" value="F:serine O-acetyltransferase activity"/>
    <property type="evidence" value="ECO:0007669"/>
    <property type="project" value="UniProtKB-EC"/>
</dbReference>
<keyword evidence="4" id="KW-0028">Amino-acid biosynthesis</keyword>
<keyword evidence="6 11" id="KW-0012">Acyltransferase</keyword>
<dbReference type="InterPro" id="IPR005881">
    <property type="entry name" value="Ser_O-AcTrfase"/>
</dbReference>
<dbReference type="PANTHER" id="PTHR42811">
    <property type="entry name" value="SERINE ACETYLTRANSFERASE"/>
    <property type="match status" value="1"/>
</dbReference>
<dbReference type="PATRIC" id="fig|1604004.5.peg.1347"/>
<accession>A0A0N9NAV6</accession>
<protein>
    <recommendedName>
        <fullName evidence="3">serine O-acetyltransferase</fullName>
        <ecNumber evidence="3">2.3.1.30</ecNumber>
    </recommendedName>
</protein>
<evidence type="ECO:0000256" key="8">
    <source>
        <dbReference type="SAM" id="Coils"/>
    </source>
</evidence>
<evidence type="ECO:0000256" key="5">
    <source>
        <dbReference type="ARBA" id="ARBA00022679"/>
    </source>
</evidence>
<evidence type="ECO:0000256" key="9">
    <source>
        <dbReference type="SAM" id="MobiDB-lite"/>
    </source>
</evidence>
<feature type="coiled-coil region" evidence="8">
    <location>
        <begin position="192"/>
        <end position="219"/>
    </location>
</feature>
<dbReference type="Proteomes" id="UP000060390">
    <property type="component" value="Chromosome"/>
</dbReference>
<evidence type="ECO:0000256" key="4">
    <source>
        <dbReference type="ARBA" id="ARBA00022605"/>
    </source>
</evidence>
<sequence length="224" mass="24378">MISRIVEDIRTALDRDPAARNALEVLLTYQGLHAIWSHRIRYALWESGFHLPARLLSHFSRFVTGIEIHPGATIGRRFFIDHGGGVVIGETADIGDDVLLFQGCTLGGTSNKPVKRHPTIEDNVVIGAGAILLGPITIGAHSKIGAGSVVLDDYPEHSTIVGIPATSSDESGPFDLEALEHGDLPDPLHREFEELNDEVDRLRNRIDELESHLETDGDDGDSSP</sequence>
<feature type="compositionally biased region" description="Basic and acidic residues" evidence="9">
    <location>
        <begin position="178"/>
        <end position="187"/>
    </location>
</feature>
<dbReference type="GeneID" id="26010624"/>
<dbReference type="EC" id="2.3.1.30" evidence="3"/>
<keyword evidence="5 11" id="KW-0808">Transferase</keyword>
<dbReference type="CDD" id="cd03354">
    <property type="entry name" value="LbH_SAT"/>
    <property type="match status" value="1"/>
</dbReference>
<evidence type="ECO:0000256" key="3">
    <source>
        <dbReference type="ARBA" id="ARBA00013266"/>
    </source>
</evidence>
<dbReference type="InterPro" id="IPR042122">
    <property type="entry name" value="Ser_AcTrfase_N_sf"/>
</dbReference>
<dbReference type="RefSeq" id="WP_054519703.1">
    <property type="nucleotide sequence ID" value="NZ_CP011564.1"/>
</dbReference>
<keyword evidence="8" id="KW-0175">Coiled coil</keyword>